<keyword evidence="2" id="KW-1185">Reference proteome</keyword>
<comment type="caution">
    <text evidence="1">The sequence shown here is derived from an EMBL/GenBank/DDBJ whole genome shotgun (WGS) entry which is preliminary data.</text>
</comment>
<organism evidence="1 2">
    <name type="scientific">Catharanthus roseus</name>
    <name type="common">Madagascar periwinkle</name>
    <name type="synonym">Vinca rosea</name>
    <dbReference type="NCBI Taxonomy" id="4058"/>
    <lineage>
        <taxon>Eukaryota</taxon>
        <taxon>Viridiplantae</taxon>
        <taxon>Streptophyta</taxon>
        <taxon>Embryophyta</taxon>
        <taxon>Tracheophyta</taxon>
        <taxon>Spermatophyta</taxon>
        <taxon>Magnoliopsida</taxon>
        <taxon>eudicotyledons</taxon>
        <taxon>Gunneridae</taxon>
        <taxon>Pentapetalae</taxon>
        <taxon>asterids</taxon>
        <taxon>lamiids</taxon>
        <taxon>Gentianales</taxon>
        <taxon>Apocynaceae</taxon>
        <taxon>Rauvolfioideae</taxon>
        <taxon>Vinceae</taxon>
        <taxon>Catharanthinae</taxon>
        <taxon>Catharanthus</taxon>
    </lineage>
</organism>
<dbReference type="EMBL" id="CM044707">
    <property type="protein sequence ID" value="KAI5655792.1"/>
    <property type="molecule type" value="Genomic_DNA"/>
</dbReference>
<proteinExistence type="predicted"/>
<protein>
    <submittedName>
        <fullName evidence="1">Uncharacterized protein</fullName>
    </submittedName>
</protein>
<evidence type="ECO:0000313" key="2">
    <source>
        <dbReference type="Proteomes" id="UP001060085"/>
    </source>
</evidence>
<sequence length="2836" mass="317037">MLAWSVNVCKRVSRLRSMGKNTSEGPLKSKCRVYAYKPQSSLLNLLHYFCVSASSESSKMNSMDLEPIITSLLSSFRLVPPAAIPAMLDCILASTNSSPSSLFSSLLNEFANVTKEIEDGSEKMDSERHHCIGSYVCALCHLLKKSGDNINAFELFIWRTFIPLLKLVHASHLEIFNEASYMFFEVVAQTNSWWVIEKTLVPFLFRLVGLSMGISHSEESAFFEWTSCLNLQVSNDQSTNGQCFQCSSDKLTLYLNREPLLSQPDYLPLPITCHILTLSLNAALEYEHAKDRTSSLDLANQGSVENFTRSLLWGLCNMTFQMISQSIEHRSPAIRILLPSIFEAFESNCAFEVSICGQKHLLSRIHLLEKVWACCKRLFPLGLPERRDAYAMLSLYLSSSCGIKSEDGDTNGRGETFYLRGDKELWDELKRGLVDKESLVRKQSLYILKRILNLSEKSIADPGLSEGVSDGKSSEPRGLTKRERWAEKEGKSLGVGKIYKVTDRSFNDEQKWGAFTLLYEMLEEYGTHLVEAAWNHQLMLLHRIPLEILIFMSFDTCTNKEVVNAFLFWQMNLLLHGFLALENQVNSSSGDISLNKMETSEEICEWLAVLWERGFCHDNPHVRCLIMQSFLGIAWKEYGNYLRSVPEKFILGPLMQGLNDPVHHKDFGLKGVYTSHTIDSAANFLREYCSALDRGIQQERHISFYSLFWSSAICSADPGMYGMLFVVLLCMVIEISAGRHEVLKDDVGVFCEAKKCRKETWLLVEVYVLFVSFILWNWKVATAIEHLKTLALSGRPSEQASLVRKGEKQSSRFSLLLIVLFLGSKNDKQKKQMKFLSSLALLSKKHSFGRPGLMCFAECIASAAHGFQQYDQVCSSTANSLERDKADLLDLFRFIMESSKQHFNACYRFQVYEKILDAATSAMSPVDVPLEILLHFVSSLPREFTEFGGSMRFRVQKWLLMGTEKNFTSNHCCENLELLETLASFPRNFLCHPVDACVTYDDDDVEKWESEARRWARVTFLVIKEEENLDAVFAFIQDYGSNLCKEKNLFEFVPVKYFIIVSSLVLELEVIQERIAEGPRKEKIKADPDFPTMLSHINFVKGSTFLKKIAKLFSSILEELVSFAKSSSSIFWSSLVEGESILSGSVRGRLGGPSQRRLSSSATTSVLQAIISLKSVASILRWGAQFTSESDILLDSAVAFFWNFCWKVIKSPLGRSEIEAEISLASYEAMGHVLKALVPAFFPSSLCLVLNRDNLSNTETENEKLLDLFVQTFLQSVNNLIAEEYLVRTRRAVLMNWKWICLESLLSIPKFVLENGIHLQSCRFFFSDTTITWIFNDLVDNLENAGEVSVLPILRSVRLIMELFASGRMGCVVSSCNGLTPQMMWDLVNPCWILHVSCNKRRVAPIAALLSSVLHYSVFGDERMHELDNAPGPLKWFIEKILEEGTRSPRTIRLAALHLTGLWLRYPTTIKYYMRELKLLTLYGSVAFDEDFEAELAENQDAKNEVSALAESPDPELSEEFINTELYARVSVAVLFNKLADMADSVGSINDDKIENSLAALASGKIFLLELLQSAVDDKDLSKELYKKYSAIHRRKIRVWQMICILSRFVDQDILQKVTYGLHKGLQRNNLPSVRQYMETFAIHIYLKFPLLVRQELVPFLRDYDIRPQALSSYVFVAANIILHAAKAIQSKHLDELLPPIIPLLTSHHHTLRGFTQLLVHQILHKLLCVKDSDASVPMSLEKRCLVDLESYLMHNPDCARLRASMEGHLVAFDPNISITPAGIFTNRVEELEFECVPKTLMDQVITFLNDARDDLRCSMAKDSATIKNECLQMNDSTNYTGISDNADQEKFLIDLPKDVLLDFQKKFTLSKHEMQTANGISADKKESFSSLLDIDKEDCLLDHLLHSRSLAVQKLRESRQHFILVASLIDRIPNLAGLARTCEVFRAAGLAIADKNILSDKQFQLISVTAEKWVPITEVPVSTMKVFLQKKKQEGFAILGLEQTANSLPLDQYVFPRKTVLVLGREKEGIPVDIIHILDACVEIPQLGVVRSLNVHVSGAIALWEYTRQQRNISTRCNVGKYWNNGIFLGLKISSSFNAPRIEESVISYKERMAKGHDNFLESLLVRTEYTKLYSYTHLLNGFAVHVTSDEAVDSLKNAEGVWAIHEDVKMEKLTTYTPEYLGIQNGVWPTLGGVQTSGEGVVIGLIDTGINPFHPSFRTSSSYGTRGILSKPMKFNGKCEIGDQFPPMTCNGKIVGARYFAKAAVAAGEFNRTRDYASPFDADGHGRQMVQISSHTASTAAGNHQIPVIVNNYTYGHASGMAPGARIAVYKAAYCFGGFMSDVVAAIDQFNEFNQIPKIWRLSVPKAVEDGVDILSLSVGPSGVPSGRSAFLNVLETELLFAAKAGVLVVQAAGNGGPSSSSLLSFSPWITSVAACITDRKYNNLIELGNGQHLIATGLAPPTVGDIFFPIAAAADVGLMNATVGLGTVESCQSSLLFVRPLVQGKLIICRYAFGLDSQGASIATVADTIHSIGAAGFIMTINPDKSSQQIKDGTVTLRVPGVILNNLEDSLVLWDYYNTNTIRSRSGRAIDFRARGRILDGRKAIYSGQAPIVASYSSRGPDVNNALLETADVLKPNIMAPGSSIWAAWSPNSEGDDYIKAQDTNQLSPATPFDFGAGFVNPSSAMDPGLVFDTFFKDYVQFLCSVPGVDEMSVKQAVGAECPTKKTWCSDLNTASVTISHLVGTRKVIRKVRNVGNAEEKYRVTIREPSGVEITVSPQVFKISINASRHITLSLSATRASNAYTFGEMVLQGNRKHVVRVPISVYVGSSIRL</sequence>
<reference evidence="2" key="1">
    <citation type="journal article" date="2023" name="Nat. Plants">
        <title>Single-cell RNA sequencing provides a high-resolution roadmap for understanding the multicellular compartmentation of specialized metabolism.</title>
        <authorList>
            <person name="Sun S."/>
            <person name="Shen X."/>
            <person name="Li Y."/>
            <person name="Li Y."/>
            <person name="Wang S."/>
            <person name="Li R."/>
            <person name="Zhang H."/>
            <person name="Shen G."/>
            <person name="Guo B."/>
            <person name="Wei J."/>
            <person name="Xu J."/>
            <person name="St-Pierre B."/>
            <person name="Chen S."/>
            <person name="Sun C."/>
        </authorList>
    </citation>
    <scope>NUCLEOTIDE SEQUENCE [LARGE SCALE GENOMIC DNA]</scope>
</reference>
<name>A0ACC0A5Q0_CATRO</name>
<accession>A0ACC0A5Q0</accession>
<dbReference type="Proteomes" id="UP001060085">
    <property type="component" value="Linkage Group LG07"/>
</dbReference>
<evidence type="ECO:0000313" key="1">
    <source>
        <dbReference type="EMBL" id="KAI5655792.1"/>
    </source>
</evidence>
<gene>
    <name evidence="1" type="ORF">M9H77_32979</name>
</gene>